<reference evidence="9" key="1">
    <citation type="submission" date="2020-06" db="EMBL/GenBank/DDBJ databases">
        <title>Draft genome of Bugula neritina, a colonial animal packing powerful symbionts and potential medicines.</title>
        <authorList>
            <person name="Rayko M."/>
        </authorList>
    </citation>
    <scope>NUCLEOTIDE SEQUENCE [LARGE SCALE GENOMIC DNA]</scope>
    <source>
        <strain evidence="9">Kwan_BN1</strain>
    </source>
</reference>
<dbReference type="AlphaFoldDB" id="A0A7J7KJW0"/>
<evidence type="ECO:0000256" key="6">
    <source>
        <dbReference type="ARBA" id="ARBA00022989"/>
    </source>
</evidence>
<dbReference type="OrthoDB" id="8959630at2759"/>
<protein>
    <submittedName>
        <fullName evidence="9">MFNG</fullName>
    </submittedName>
</protein>
<evidence type="ECO:0000313" key="10">
    <source>
        <dbReference type="Proteomes" id="UP000593567"/>
    </source>
</evidence>
<feature type="domain" description="Fringe-like glycosyltransferase" evidence="8">
    <location>
        <begin position="81"/>
        <end position="131"/>
    </location>
</feature>
<keyword evidence="10" id="KW-1185">Reference proteome</keyword>
<evidence type="ECO:0000256" key="1">
    <source>
        <dbReference type="ARBA" id="ARBA00004606"/>
    </source>
</evidence>
<evidence type="ECO:0000256" key="5">
    <source>
        <dbReference type="ARBA" id="ARBA00022968"/>
    </source>
</evidence>
<dbReference type="GO" id="GO:0016757">
    <property type="term" value="F:glycosyltransferase activity"/>
    <property type="evidence" value="ECO:0007669"/>
    <property type="project" value="UniProtKB-KW"/>
</dbReference>
<proteinExistence type="predicted"/>
<accession>A0A7J7KJW0</accession>
<dbReference type="Gene3D" id="3.90.550.50">
    <property type="match status" value="1"/>
</dbReference>
<keyword evidence="6" id="KW-1133">Transmembrane helix</keyword>
<dbReference type="InterPro" id="IPR003378">
    <property type="entry name" value="Fringe-like_glycosylTrfase"/>
</dbReference>
<evidence type="ECO:0000259" key="8">
    <source>
        <dbReference type="Pfam" id="PF02434"/>
    </source>
</evidence>
<evidence type="ECO:0000256" key="7">
    <source>
        <dbReference type="ARBA" id="ARBA00023136"/>
    </source>
</evidence>
<keyword evidence="3" id="KW-0808">Transferase</keyword>
<comment type="caution">
    <text evidence="9">The sequence shown here is derived from an EMBL/GenBank/DDBJ whole genome shotgun (WGS) entry which is preliminary data.</text>
</comment>
<keyword evidence="5" id="KW-0735">Signal-anchor</keyword>
<organism evidence="9 10">
    <name type="scientific">Bugula neritina</name>
    <name type="common">Brown bryozoan</name>
    <name type="synonym">Sertularia neritina</name>
    <dbReference type="NCBI Taxonomy" id="10212"/>
    <lineage>
        <taxon>Eukaryota</taxon>
        <taxon>Metazoa</taxon>
        <taxon>Spiralia</taxon>
        <taxon>Lophotrochozoa</taxon>
        <taxon>Bryozoa</taxon>
        <taxon>Gymnolaemata</taxon>
        <taxon>Cheilostomatida</taxon>
        <taxon>Flustrina</taxon>
        <taxon>Buguloidea</taxon>
        <taxon>Bugulidae</taxon>
        <taxon>Bugula</taxon>
    </lineage>
</organism>
<dbReference type="GO" id="GO:0016020">
    <property type="term" value="C:membrane"/>
    <property type="evidence" value="ECO:0007669"/>
    <property type="project" value="UniProtKB-SubCell"/>
</dbReference>
<evidence type="ECO:0000256" key="3">
    <source>
        <dbReference type="ARBA" id="ARBA00022679"/>
    </source>
</evidence>
<keyword evidence="4" id="KW-0812">Transmembrane</keyword>
<sequence length="144" mass="15956">MKVSMKRILLVGLLCILTIIAADIAIIKLSVQTSEPPRSSNSSTVSRHVTEHAVHGSNAANIKALNEYEYSRGGKKHGLYIEEIFLALKSSKRFHKQRVGIILDTWYNYAQSSVYILTDGDDPSLAANFGKSGYYTGVCFHVSY</sequence>
<dbReference type="Proteomes" id="UP000593567">
    <property type="component" value="Unassembled WGS sequence"/>
</dbReference>
<keyword evidence="2" id="KW-0328">Glycosyltransferase</keyword>
<dbReference type="Pfam" id="PF02434">
    <property type="entry name" value="Fringe"/>
    <property type="match status" value="1"/>
</dbReference>
<evidence type="ECO:0000313" key="9">
    <source>
        <dbReference type="EMBL" id="KAF6038144.1"/>
    </source>
</evidence>
<name>A0A7J7KJW0_BUGNE</name>
<evidence type="ECO:0000256" key="4">
    <source>
        <dbReference type="ARBA" id="ARBA00022692"/>
    </source>
</evidence>
<gene>
    <name evidence="9" type="ORF">EB796_003553</name>
</gene>
<evidence type="ECO:0000256" key="2">
    <source>
        <dbReference type="ARBA" id="ARBA00022676"/>
    </source>
</evidence>
<keyword evidence="7" id="KW-0472">Membrane</keyword>
<comment type="subcellular location">
    <subcellularLocation>
        <location evidence="1">Membrane</location>
        <topology evidence="1">Single-pass type II membrane protein</topology>
    </subcellularLocation>
</comment>
<dbReference type="EMBL" id="VXIV02000464">
    <property type="protein sequence ID" value="KAF6038144.1"/>
    <property type="molecule type" value="Genomic_DNA"/>
</dbReference>